<proteinExistence type="inferred from homology"/>
<keyword evidence="8 14" id="KW-0675">Receptor</keyword>
<keyword evidence="4 10" id="KW-1134">Transmembrane beta strand</keyword>
<dbReference type="Pfam" id="PF00593">
    <property type="entry name" value="TonB_dep_Rec_b-barrel"/>
    <property type="match status" value="1"/>
</dbReference>
<dbReference type="Gene3D" id="2.170.130.10">
    <property type="entry name" value="TonB-dependent receptor, plug domain"/>
    <property type="match status" value="1"/>
</dbReference>
<evidence type="ECO:0000256" key="11">
    <source>
        <dbReference type="RuleBase" id="RU003357"/>
    </source>
</evidence>
<dbReference type="PANTHER" id="PTHR32552:SF82">
    <property type="entry name" value="FCUA PROTEIN"/>
    <property type="match status" value="1"/>
</dbReference>
<evidence type="ECO:0000256" key="6">
    <source>
        <dbReference type="ARBA" id="ARBA00023077"/>
    </source>
</evidence>
<dbReference type="CDD" id="cd01347">
    <property type="entry name" value="ligand_gated_channel"/>
    <property type="match status" value="1"/>
</dbReference>
<dbReference type="AlphaFoldDB" id="A0A4Q1APF1"/>
<comment type="subcellular location">
    <subcellularLocation>
        <location evidence="1 10">Cell outer membrane</location>
        <topology evidence="1 10">Multi-pass membrane protein</topology>
    </subcellularLocation>
</comment>
<evidence type="ECO:0000256" key="10">
    <source>
        <dbReference type="PROSITE-ProRule" id="PRU01360"/>
    </source>
</evidence>
<comment type="similarity">
    <text evidence="2 10 11">Belongs to the TonB-dependent receptor family.</text>
</comment>
<dbReference type="GO" id="GO:0009279">
    <property type="term" value="C:cell outer membrane"/>
    <property type="evidence" value="ECO:0007669"/>
    <property type="project" value="UniProtKB-SubCell"/>
</dbReference>
<dbReference type="InterPro" id="IPR037066">
    <property type="entry name" value="Plug_dom_sf"/>
</dbReference>
<evidence type="ECO:0000256" key="8">
    <source>
        <dbReference type="ARBA" id="ARBA00023170"/>
    </source>
</evidence>
<keyword evidence="9 10" id="KW-0998">Cell outer membrane</keyword>
<organism evidence="14 15">
    <name type="scientific">Halarcobacter ebronensis</name>
    <dbReference type="NCBI Taxonomy" id="1462615"/>
    <lineage>
        <taxon>Bacteria</taxon>
        <taxon>Pseudomonadati</taxon>
        <taxon>Campylobacterota</taxon>
        <taxon>Epsilonproteobacteria</taxon>
        <taxon>Campylobacterales</taxon>
        <taxon>Arcobacteraceae</taxon>
        <taxon>Halarcobacter</taxon>
    </lineage>
</organism>
<sequence length="774" mass="86414">MNLLKKSLIVPALTLLLYSNVYAEKIYNLESMPLKEAIERISEDIGLPYIVDSNLLKDKKIQKMENIKGSKNALSIILKECGLEAEIKNDTIIIKEKKSENTNSLGEINVLASADGLAEDGYLSKDISGIGLWGNRSLQDTPYQMSVVSQDMIENTASGIDQVFKMNPVVQVKTTSTSSHSWNTPNMNIRGFDVSGNHILDGIPFSWVEGVTTEELERLEVLNGLTGFLYGVGYVGGAVNYVTKKPTLERHTNLTIGTTGNEAAYIHADLGGKIDEKGKFSYRLNALKQNGETSIENQKIDRELVAGALDWRITDDLIFTFDASHKKNNTDKLTSYFVSSQSATILNPKQGYAPDWTFSDSSQDRLGFKSLWQINDNIKLRTAYIHLDHENDMSMPYVYDNSDGTYSFNYYRAWPQTSTTQGAYVYADIDFNTLKVEHTLTMGVSGNKTKSNSIDGAWEWVNLGNYTLEQLNNISRPTYVGNENNKTYLSSRNEKTNIMIGDDIRFNENWSALVGFNYAKVEEKNYNIDGEKTGGYDADDITPSISLIYKPFEDLTTYATYMESLESGTIVGDLYSNAGEIFNPYVSKQYEVGAKYSLSENLLLSSALFRIEKANSYEESEGTGLKLTQDGLVIHQGLELTLTGKVTENLTVVAGGTIMDLEIDKANANEGKKPTDTASKMAKLYAEYNIPFIQGLTITGGAYWTGKSYRDGANTDVIPSYTVYDGGLRYKTKLDKYPTTYIVNVTNLTNKEYWRSSTSFGEPLNIAFLMKMEF</sequence>
<evidence type="ECO:0000313" key="15">
    <source>
        <dbReference type="Proteomes" id="UP000289758"/>
    </source>
</evidence>
<dbReference type="GO" id="GO:0038023">
    <property type="term" value="F:signaling receptor activity"/>
    <property type="evidence" value="ECO:0007669"/>
    <property type="project" value="InterPro"/>
</dbReference>
<evidence type="ECO:0000256" key="3">
    <source>
        <dbReference type="ARBA" id="ARBA00022448"/>
    </source>
</evidence>
<evidence type="ECO:0000256" key="9">
    <source>
        <dbReference type="ARBA" id="ARBA00023237"/>
    </source>
</evidence>
<evidence type="ECO:0000259" key="12">
    <source>
        <dbReference type="Pfam" id="PF00593"/>
    </source>
</evidence>
<evidence type="ECO:0000256" key="7">
    <source>
        <dbReference type="ARBA" id="ARBA00023136"/>
    </source>
</evidence>
<dbReference type="GO" id="GO:0015891">
    <property type="term" value="P:siderophore transport"/>
    <property type="evidence" value="ECO:0007669"/>
    <property type="project" value="InterPro"/>
</dbReference>
<feature type="domain" description="TonB-dependent receptor-like beta-barrel" evidence="12">
    <location>
        <begin position="315"/>
        <end position="748"/>
    </location>
</feature>
<keyword evidence="7 10" id="KW-0472">Membrane</keyword>
<gene>
    <name evidence="14" type="ORF">CRV07_06410</name>
</gene>
<dbReference type="Gene3D" id="2.40.170.20">
    <property type="entry name" value="TonB-dependent receptor, beta-barrel domain"/>
    <property type="match status" value="1"/>
</dbReference>
<keyword evidence="6 11" id="KW-0798">TonB box</keyword>
<reference evidence="14 15" key="1">
    <citation type="submission" date="2017-10" db="EMBL/GenBank/DDBJ databases">
        <title>Genomics of the genus Arcobacter.</title>
        <authorList>
            <person name="Perez-Cataluna A."/>
            <person name="Figueras M.J."/>
        </authorList>
    </citation>
    <scope>NUCLEOTIDE SEQUENCE [LARGE SCALE GENOMIC DNA]</scope>
    <source>
        <strain evidence="14 15">CECT 8441</strain>
    </source>
</reference>
<accession>A0A4Q1APF1</accession>
<dbReference type="Gene3D" id="3.55.50.30">
    <property type="match status" value="1"/>
</dbReference>
<dbReference type="SUPFAM" id="SSF56935">
    <property type="entry name" value="Porins"/>
    <property type="match status" value="1"/>
</dbReference>
<evidence type="ECO:0000256" key="5">
    <source>
        <dbReference type="ARBA" id="ARBA00022692"/>
    </source>
</evidence>
<keyword evidence="3 10" id="KW-0813">Transport</keyword>
<dbReference type="NCBIfam" id="TIGR01783">
    <property type="entry name" value="TonB-siderophor"/>
    <property type="match status" value="1"/>
</dbReference>
<dbReference type="Proteomes" id="UP000289758">
    <property type="component" value="Unassembled WGS sequence"/>
</dbReference>
<comment type="caution">
    <text evidence="14">The sequence shown here is derived from an EMBL/GenBank/DDBJ whole genome shotgun (WGS) entry which is preliminary data.</text>
</comment>
<name>A0A4Q1APF1_9BACT</name>
<dbReference type="InterPro" id="IPR039426">
    <property type="entry name" value="TonB-dep_rcpt-like"/>
</dbReference>
<feature type="domain" description="TonB-dependent receptor plug" evidence="13">
    <location>
        <begin position="138"/>
        <end position="238"/>
    </location>
</feature>
<dbReference type="Pfam" id="PF07715">
    <property type="entry name" value="Plug"/>
    <property type="match status" value="1"/>
</dbReference>
<keyword evidence="5 10" id="KW-0812">Transmembrane</keyword>
<dbReference type="InterPro" id="IPR036942">
    <property type="entry name" value="Beta-barrel_TonB_sf"/>
</dbReference>
<evidence type="ECO:0000256" key="4">
    <source>
        <dbReference type="ARBA" id="ARBA00022452"/>
    </source>
</evidence>
<protein>
    <submittedName>
        <fullName evidence="14">TonB-dependent siderophore receptor</fullName>
    </submittedName>
</protein>
<keyword evidence="15" id="KW-1185">Reference proteome</keyword>
<dbReference type="PANTHER" id="PTHR32552">
    <property type="entry name" value="FERRICHROME IRON RECEPTOR-RELATED"/>
    <property type="match status" value="1"/>
</dbReference>
<dbReference type="PROSITE" id="PS52016">
    <property type="entry name" value="TONB_DEPENDENT_REC_3"/>
    <property type="match status" value="1"/>
</dbReference>
<dbReference type="RefSeq" id="WP_129086919.1">
    <property type="nucleotide sequence ID" value="NZ_CP053836.1"/>
</dbReference>
<dbReference type="InterPro" id="IPR012910">
    <property type="entry name" value="Plug_dom"/>
</dbReference>
<dbReference type="InterPro" id="IPR010105">
    <property type="entry name" value="TonB_sidphr_rcpt"/>
</dbReference>
<evidence type="ECO:0000313" key="14">
    <source>
        <dbReference type="EMBL" id="RXK06327.1"/>
    </source>
</evidence>
<evidence type="ECO:0000259" key="13">
    <source>
        <dbReference type="Pfam" id="PF07715"/>
    </source>
</evidence>
<evidence type="ECO:0000256" key="2">
    <source>
        <dbReference type="ARBA" id="ARBA00009810"/>
    </source>
</evidence>
<dbReference type="GO" id="GO:0015344">
    <property type="term" value="F:siderophore uptake transmembrane transporter activity"/>
    <property type="evidence" value="ECO:0007669"/>
    <property type="project" value="TreeGrafter"/>
</dbReference>
<dbReference type="InterPro" id="IPR000531">
    <property type="entry name" value="Beta-barrel_TonB"/>
</dbReference>
<dbReference type="OrthoDB" id="5346107at2"/>
<dbReference type="EMBL" id="PDKK01000004">
    <property type="protein sequence ID" value="RXK06327.1"/>
    <property type="molecule type" value="Genomic_DNA"/>
</dbReference>
<evidence type="ECO:0000256" key="1">
    <source>
        <dbReference type="ARBA" id="ARBA00004571"/>
    </source>
</evidence>